<evidence type="ECO:0000256" key="6">
    <source>
        <dbReference type="ARBA" id="ARBA00022842"/>
    </source>
</evidence>
<dbReference type="InterPro" id="IPR022630">
    <property type="entry name" value="S-AdoMet_synt_C"/>
</dbReference>
<gene>
    <name evidence="13" type="primary">metK</name>
    <name evidence="13" type="ORF">DF3PA_10192</name>
</gene>
<evidence type="ECO:0000256" key="4">
    <source>
        <dbReference type="ARBA" id="ARBA00022741"/>
    </source>
</evidence>
<evidence type="ECO:0000313" key="14">
    <source>
        <dbReference type="Proteomes" id="UP000326641"/>
    </source>
</evidence>
<evidence type="ECO:0000259" key="12">
    <source>
        <dbReference type="Pfam" id="PF02773"/>
    </source>
</evidence>
<evidence type="ECO:0000313" key="13">
    <source>
        <dbReference type="EMBL" id="VUX45067.1"/>
    </source>
</evidence>
<keyword evidence="3" id="KW-0479">Metal-binding</keyword>
<evidence type="ECO:0000256" key="7">
    <source>
        <dbReference type="ARBA" id="ARBA00022958"/>
    </source>
</evidence>
<dbReference type="InterPro" id="IPR022629">
    <property type="entry name" value="S-AdoMet_synt_central"/>
</dbReference>
<accession>A0A564W9X7</accession>
<dbReference type="Gene3D" id="3.30.300.10">
    <property type="match status" value="3"/>
</dbReference>
<name>A0A564W9X7_9PROT</name>
<sequence>MKEDFIFTSESVTAGHPDKLCDGISDAIVDRFMQQDPFSKIVVESVVATGILFLAARFASKATVDLPGVARQVVHDAGYEDEGFNPKTCSVMTSLNELPREERSERDEREMGDDEIERLVVDNQATVFGFACGQTPALMPLPIWLAHKLARRLAAVREGGDLAYLAPDGKTQVSVEYRHRRARRIHGLTLIAASKAGRPVKRKQLHDDLMEHVVKPVFHDEPVGPDHATRIFINPFGPVLIGGPAMHAGLTGRKTGVDTYGEYARQSGSALSGKDPSRIDRVGAYMARYAAKNVVRAGLASECEVQLSYSIGLARPVSTQVETFGTGRIPDREIAARITRAIDFRLAGIIRQFDLRFLPSRNEQGFYRRLAAYGHVGRLDLETPWERTDKVDALQAG</sequence>
<dbReference type="Pfam" id="PF00438">
    <property type="entry name" value="S-AdoMet_synt_N"/>
    <property type="match status" value="1"/>
</dbReference>
<keyword evidence="6" id="KW-0460">Magnesium</keyword>
<evidence type="ECO:0000256" key="2">
    <source>
        <dbReference type="ARBA" id="ARBA00022679"/>
    </source>
</evidence>
<dbReference type="SUPFAM" id="SSF55973">
    <property type="entry name" value="S-adenosylmethionine synthetase"/>
    <property type="match status" value="3"/>
</dbReference>
<keyword evidence="2 13" id="KW-0808">Transferase</keyword>
<dbReference type="GO" id="GO:0006730">
    <property type="term" value="P:one-carbon metabolic process"/>
    <property type="evidence" value="ECO:0007669"/>
    <property type="project" value="UniProtKB-KW"/>
</dbReference>
<comment type="caution">
    <text evidence="13">The sequence shown here is derived from an EMBL/GenBank/DDBJ whole genome shotgun (WGS) entry which is preliminary data.</text>
</comment>
<dbReference type="PANTHER" id="PTHR11964">
    <property type="entry name" value="S-ADENOSYLMETHIONINE SYNTHETASE"/>
    <property type="match status" value="1"/>
</dbReference>
<keyword evidence="4" id="KW-0547">Nucleotide-binding</keyword>
<dbReference type="GO" id="GO:0046872">
    <property type="term" value="F:metal ion binding"/>
    <property type="evidence" value="ECO:0007669"/>
    <property type="project" value="UniProtKB-KW"/>
</dbReference>
<dbReference type="Pfam" id="PF02772">
    <property type="entry name" value="S-AdoMet_synt_M"/>
    <property type="match status" value="1"/>
</dbReference>
<proteinExistence type="inferred from homology"/>
<feature type="domain" description="S-adenosylmethionine synthetase C-terminal" evidence="12">
    <location>
        <begin position="241"/>
        <end position="387"/>
    </location>
</feature>
<dbReference type="Proteomes" id="UP000326641">
    <property type="component" value="Unassembled WGS sequence"/>
</dbReference>
<keyword evidence="5" id="KW-0067">ATP-binding</keyword>
<dbReference type="GO" id="GO:0006556">
    <property type="term" value="P:S-adenosylmethionine biosynthetic process"/>
    <property type="evidence" value="ECO:0007669"/>
    <property type="project" value="UniProtKB-UniRule"/>
</dbReference>
<evidence type="ECO:0000256" key="8">
    <source>
        <dbReference type="NCBIfam" id="TIGR01034"/>
    </source>
</evidence>
<dbReference type="AlphaFoldDB" id="A0A564W9X7"/>
<dbReference type="GO" id="GO:0004478">
    <property type="term" value="F:methionine adenosyltransferase activity"/>
    <property type="evidence" value="ECO:0007669"/>
    <property type="project" value="UniProtKB-UniRule"/>
</dbReference>
<dbReference type="CDD" id="cd18079">
    <property type="entry name" value="S-AdoMet_synt"/>
    <property type="match status" value="1"/>
</dbReference>
<evidence type="ECO:0000256" key="9">
    <source>
        <dbReference type="RuleBase" id="RU004462"/>
    </source>
</evidence>
<comment type="similarity">
    <text evidence="9">Belongs to the AdoMet synthase family.</text>
</comment>
<dbReference type="NCBIfam" id="TIGR01034">
    <property type="entry name" value="metK"/>
    <property type="match status" value="1"/>
</dbReference>
<keyword evidence="14" id="KW-1185">Reference proteome</keyword>
<reference evidence="13" key="1">
    <citation type="submission" date="2018-11" db="EMBL/GenBank/DDBJ databases">
        <authorList>
            <person name="Onetto C."/>
        </authorList>
    </citation>
    <scope>NUCLEOTIDE SEQUENCE [LARGE SCALE GENOMIC DNA]</scope>
</reference>
<evidence type="ECO:0000259" key="11">
    <source>
        <dbReference type="Pfam" id="PF02772"/>
    </source>
</evidence>
<dbReference type="InterPro" id="IPR022636">
    <property type="entry name" value="S-AdoMet_synthetase_sfam"/>
</dbReference>
<dbReference type="PIRSF" id="PIRSF000497">
    <property type="entry name" value="MAT"/>
    <property type="match status" value="1"/>
</dbReference>
<protein>
    <recommendedName>
        <fullName evidence="8">Methionine adenosyltransferase</fullName>
        <ecNumber evidence="8">2.5.1.6</ecNumber>
    </recommendedName>
</protein>
<dbReference type="InterPro" id="IPR022628">
    <property type="entry name" value="S-AdoMet_synt_N"/>
</dbReference>
<dbReference type="GO" id="GO:0005524">
    <property type="term" value="F:ATP binding"/>
    <property type="evidence" value="ECO:0007669"/>
    <property type="project" value="UniProtKB-KW"/>
</dbReference>
<dbReference type="Pfam" id="PF02773">
    <property type="entry name" value="S-AdoMet_synt_C"/>
    <property type="match status" value="1"/>
</dbReference>
<keyword evidence="1" id="KW-0554">One-carbon metabolism</keyword>
<evidence type="ECO:0000256" key="3">
    <source>
        <dbReference type="ARBA" id="ARBA00022723"/>
    </source>
</evidence>
<organism evidence="13 14">
    <name type="scientific">Candidatus Defluviicoccus seviourii</name>
    <dbReference type="NCBI Taxonomy" id="2565273"/>
    <lineage>
        <taxon>Bacteria</taxon>
        <taxon>Pseudomonadati</taxon>
        <taxon>Pseudomonadota</taxon>
        <taxon>Alphaproteobacteria</taxon>
        <taxon>Rhodospirillales</taxon>
        <taxon>Rhodospirillaceae</taxon>
        <taxon>Defluviicoccus</taxon>
    </lineage>
</organism>
<dbReference type="EC" id="2.5.1.6" evidence="8"/>
<feature type="domain" description="S-adenosylmethionine synthetase N-terminal" evidence="10">
    <location>
        <begin position="5"/>
        <end position="97"/>
    </location>
</feature>
<dbReference type="EMBL" id="UXAT02000001">
    <property type="protein sequence ID" value="VUX45067.1"/>
    <property type="molecule type" value="Genomic_DNA"/>
</dbReference>
<feature type="domain" description="S-adenosylmethionine synthetase central" evidence="11">
    <location>
        <begin position="121"/>
        <end position="237"/>
    </location>
</feature>
<evidence type="ECO:0000256" key="1">
    <source>
        <dbReference type="ARBA" id="ARBA00022563"/>
    </source>
</evidence>
<keyword evidence="7" id="KW-0630">Potassium</keyword>
<evidence type="ECO:0000256" key="5">
    <source>
        <dbReference type="ARBA" id="ARBA00022840"/>
    </source>
</evidence>
<dbReference type="InterPro" id="IPR002133">
    <property type="entry name" value="S-AdoMet_synthetase"/>
</dbReference>
<evidence type="ECO:0000259" key="10">
    <source>
        <dbReference type="Pfam" id="PF00438"/>
    </source>
</evidence>